<organism evidence="1 2">
    <name type="scientific">Phyllobacterium myrsinacearum</name>
    <dbReference type="NCBI Taxonomy" id="28101"/>
    <lineage>
        <taxon>Bacteria</taxon>
        <taxon>Pseudomonadati</taxon>
        <taxon>Pseudomonadota</taxon>
        <taxon>Alphaproteobacteria</taxon>
        <taxon>Hyphomicrobiales</taxon>
        <taxon>Phyllobacteriaceae</taxon>
        <taxon>Phyllobacterium</taxon>
    </lineage>
</organism>
<dbReference type="AlphaFoldDB" id="A0A839ERV2"/>
<evidence type="ECO:0000313" key="2">
    <source>
        <dbReference type="Proteomes" id="UP000549052"/>
    </source>
</evidence>
<gene>
    <name evidence="1" type="ORF">FHW16_003974</name>
</gene>
<protein>
    <submittedName>
        <fullName evidence="1">Uncharacterized protein</fullName>
    </submittedName>
</protein>
<name>A0A839ERV2_9HYPH</name>
<dbReference type="Proteomes" id="UP000549052">
    <property type="component" value="Unassembled WGS sequence"/>
</dbReference>
<accession>A0A839ERV2</accession>
<sequence length="67" mass="7257">MSSQLSHLVNASNLLTEIKNLVEVLCMAASDINDERQQCAIQCICDIADDRIATINAVLDAARNEPA</sequence>
<keyword evidence="2" id="KW-1185">Reference proteome</keyword>
<reference evidence="1 2" key="1">
    <citation type="submission" date="2020-07" db="EMBL/GenBank/DDBJ databases">
        <title>Genomic Encyclopedia of Type Strains, Phase IV (KMG-V): Genome sequencing to study the core and pangenomes of soil and plant-associated prokaryotes.</title>
        <authorList>
            <person name="Whitman W."/>
        </authorList>
    </citation>
    <scope>NUCLEOTIDE SEQUENCE [LARGE SCALE GENOMIC DNA]</scope>
    <source>
        <strain evidence="1 2">AN3</strain>
    </source>
</reference>
<comment type="caution">
    <text evidence="1">The sequence shown here is derived from an EMBL/GenBank/DDBJ whole genome shotgun (WGS) entry which is preliminary data.</text>
</comment>
<dbReference type="EMBL" id="JACGXN010000007">
    <property type="protein sequence ID" value="MBA8880254.1"/>
    <property type="molecule type" value="Genomic_DNA"/>
</dbReference>
<dbReference type="RefSeq" id="WP_182550918.1">
    <property type="nucleotide sequence ID" value="NZ_JACGXN010000007.1"/>
</dbReference>
<proteinExistence type="predicted"/>
<evidence type="ECO:0000313" key="1">
    <source>
        <dbReference type="EMBL" id="MBA8880254.1"/>
    </source>
</evidence>